<organism evidence="4 5">
    <name type="scientific">Huso huso</name>
    <name type="common">Beluga</name>
    <name type="synonym">Acipenser huso</name>
    <dbReference type="NCBI Taxonomy" id="61971"/>
    <lineage>
        <taxon>Eukaryota</taxon>
        <taxon>Metazoa</taxon>
        <taxon>Chordata</taxon>
        <taxon>Craniata</taxon>
        <taxon>Vertebrata</taxon>
        <taxon>Euteleostomi</taxon>
        <taxon>Actinopterygii</taxon>
        <taxon>Chondrostei</taxon>
        <taxon>Acipenseriformes</taxon>
        <taxon>Acipenseridae</taxon>
        <taxon>Huso</taxon>
    </lineage>
</organism>
<name>A0ABR0ZG07_HUSHU</name>
<dbReference type="PANTHER" id="PTHR43157">
    <property type="entry name" value="PHOSPHATIDYLINOSITOL-GLYCAN BIOSYNTHESIS CLASS F PROTEIN-RELATED"/>
    <property type="match status" value="1"/>
</dbReference>
<evidence type="ECO:0000256" key="1">
    <source>
        <dbReference type="ARBA" id="ARBA00006484"/>
    </source>
</evidence>
<dbReference type="PANTHER" id="PTHR43157:SF64">
    <property type="entry name" value="RETINOL DEHYDROGENASE 14"/>
    <property type="match status" value="1"/>
</dbReference>
<sequence>MYVLGTVVASLVCFLLLKWTKKRRFCLDTKRLHGKTVLITGGHCGIGKETAIGLAVRGARVIIACRDAGKAEEAVREIRRASCSMNVQHMELDLANLQSIRDFSEALLKREKRLDVLINNAGMPCVLDWTDDGFSMCFGFNHLGHFLLTNLLLGRLKESAPSRVISLTSSMYKYQKLDFQDLNYNIVPFFTYCRSKLANIYFTQELARMMEGKGVTAYSVHPGFVHSNWMSHFSTVFRMLLWLVMVLFSVPCEAAAQTVIHCAVADEVLQHNGKFFFDCQPAKLHPLAEDEGAAKKLWEASERMVNLT</sequence>
<dbReference type="PRINTS" id="PR00080">
    <property type="entry name" value="SDRFAMILY"/>
</dbReference>
<comment type="caution">
    <text evidence="4">The sequence shown here is derived from an EMBL/GenBank/DDBJ whole genome shotgun (WGS) entry which is preliminary data.</text>
</comment>
<dbReference type="PRINTS" id="PR00081">
    <property type="entry name" value="GDHRDH"/>
</dbReference>
<dbReference type="Pfam" id="PF00106">
    <property type="entry name" value="adh_short"/>
    <property type="match status" value="1"/>
</dbReference>
<accession>A0ABR0ZG07</accession>
<keyword evidence="5" id="KW-1185">Reference proteome</keyword>
<keyword evidence="2" id="KW-0560">Oxidoreductase</keyword>
<dbReference type="EMBL" id="JAHFZB010000012">
    <property type="protein sequence ID" value="KAK6483718.1"/>
    <property type="molecule type" value="Genomic_DNA"/>
</dbReference>
<evidence type="ECO:0000313" key="5">
    <source>
        <dbReference type="Proteomes" id="UP001369086"/>
    </source>
</evidence>
<evidence type="ECO:0000313" key="4">
    <source>
        <dbReference type="EMBL" id="KAK6483718.1"/>
    </source>
</evidence>
<protein>
    <submittedName>
        <fullName evidence="4">Retinol dehydrogenase 14-like isoform X1</fullName>
    </submittedName>
</protein>
<dbReference type="InterPro" id="IPR036291">
    <property type="entry name" value="NAD(P)-bd_dom_sf"/>
</dbReference>
<dbReference type="SUPFAM" id="SSF51735">
    <property type="entry name" value="NAD(P)-binding Rossmann-fold domains"/>
    <property type="match status" value="1"/>
</dbReference>
<gene>
    <name evidence="4" type="ORF">HHUSO_G15265</name>
</gene>
<reference evidence="4 5" key="1">
    <citation type="submission" date="2021-05" db="EMBL/GenBank/DDBJ databases">
        <authorList>
            <person name="Zahm M."/>
            <person name="Klopp C."/>
            <person name="Cabau C."/>
            <person name="Kuhl H."/>
            <person name="Suciu R."/>
            <person name="Ciorpac M."/>
            <person name="Holostenco D."/>
            <person name="Gessner J."/>
            <person name="Wuertz S."/>
            <person name="Hohne C."/>
            <person name="Stock M."/>
            <person name="Gislard M."/>
            <person name="Lluch J."/>
            <person name="Milhes M."/>
            <person name="Lampietro C."/>
            <person name="Lopez Roques C."/>
            <person name="Donnadieu C."/>
            <person name="Du K."/>
            <person name="Schartl M."/>
            <person name="Guiguen Y."/>
        </authorList>
    </citation>
    <scope>NUCLEOTIDE SEQUENCE [LARGE SCALE GENOMIC DNA]</scope>
    <source>
        <strain evidence="4">Hh-F2</strain>
        <tissue evidence="4">Blood</tissue>
    </source>
</reference>
<comment type="similarity">
    <text evidence="1 3">Belongs to the short-chain dehydrogenases/reductases (SDR) family.</text>
</comment>
<dbReference type="InterPro" id="IPR002347">
    <property type="entry name" value="SDR_fam"/>
</dbReference>
<dbReference type="Proteomes" id="UP001369086">
    <property type="component" value="Unassembled WGS sequence"/>
</dbReference>
<evidence type="ECO:0000256" key="2">
    <source>
        <dbReference type="ARBA" id="ARBA00023002"/>
    </source>
</evidence>
<evidence type="ECO:0000256" key="3">
    <source>
        <dbReference type="RuleBase" id="RU000363"/>
    </source>
</evidence>
<proteinExistence type="inferred from homology"/>
<dbReference type="Gene3D" id="3.40.50.720">
    <property type="entry name" value="NAD(P)-binding Rossmann-like Domain"/>
    <property type="match status" value="1"/>
</dbReference>